<sequence length="269" mass="30724">MNLEVNIKKKLKNFTLQVEFDSKDGVRGILGASGCGKSMTLKAIAGLITPDEGRIVLNNKVLFDSKQKINLSPQERRVGYLFQNYALFPNMTVEQNIMVGLQGSKREKQERIKEIIHMFRLDGLEKQYPNRLSGGQQQRVALARLLAYDPEVMLLDEPFSALDSCLKEQLQVQIKEILRKYQKTVLMVSHDRMEIYRLCDEVMTMKNGVILQSGTTKEVFEMPSDPITARLIGYRNISNIHWNVDGMAEAIDWGIPINSKDWNKQSSTI</sequence>
<name>A0A9D9HZE4_9FIRM</name>
<dbReference type="PANTHER" id="PTHR42781:SF4">
    <property type="entry name" value="SPERMIDINE_PUTRESCINE IMPORT ATP-BINDING PROTEIN POTA"/>
    <property type="match status" value="1"/>
</dbReference>
<reference evidence="5" key="1">
    <citation type="submission" date="2020-10" db="EMBL/GenBank/DDBJ databases">
        <authorList>
            <person name="Gilroy R."/>
        </authorList>
    </citation>
    <scope>NUCLEOTIDE SEQUENCE</scope>
    <source>
        <strain evidence="5">E3-2379</strain>
    </source>
</reference>
<dbReference type="Pfam" id="PF00005">
    <property type="entry name" value="ABC_tran"/>
    <property type="match status" value="1"/>
</dbReference>
<protein>
    <submittedName>
        <fullName evidence="5">ATP-binding cassette domain-containing protein</fullName>
    </submittedName>
</protein>
<dbReference type="EMBL" id="JADIML010000068">
    <property type="protein sequence ID" value="MBO8462732.1"/>
    <property type="molecule type" value="Genomic_DNA"/>
</dbReference>
<dbReference type="Gene3D" id="3.40.50.300">
    <property type="entry name" value="P-loop containing nucleotide triphosphate hydrolases"/>
    <property type="match status" value="1"/>
</dbReference>
<dbReference type="PANTHER" id="PTHR42781">
    <property type="entry name" value="SPERMIDINE/PUTRESCINE IMPORT ATP-BINDING PROTEIN POTA"/>
    <property type="match status" value="1"/>
</dbReference>
<evidence type="ECO:0000256" key="1">
    <source>
        <dbReference type="ARBA" id="ARBA00022448"/>
    </source>
</evidence>
<evidence type="ECO:0000259" key="4">
    <source>
        <dbReference type="PROSITE" id="PS50893"/>
    </source>
</evidence>
<dbReference type="Proteomes" id="UP000823618">
    <property type="component" value="Unassembled WGS sequence"/>
</dbReference>
<dbReference type="InterPro" id="IPR003593">
    <property type="entry name" value="AAA+_ATPase"/>
</dbReference>
<evidence type="ECO:0000313" key="6">
    <source>
        <dbReference type="Proteomes" id="UP000823618"/>
    </source>
</evidence>
<dbReference type="SUPFAM" id="SSF52540">
    <property type="entry name" value="P-loop containing nucleoside triphosphate hydrolases"/>
    <property type="match status" value="1"/>
</dbReference>
<reference evidence="5" key="2">
    <citation type="journal article" date="2021" name="PeerJ">
        <title>Extensive microbial diversity within the chicken gut microbiome revealed by metagenomics and culture.</title>
        <authorList>
            <person name="Gilroy R."/>
            <person name="Ravi A."/>
            <person name="Getino M."/>
            <person name="Pursley I."/>
            <person name="Horton D.L."/>
            <person name="Alikhan N.F."/>
            <person name="Baker D."/>
            <person name="Gharbi K."/>
            <person name="Hall N."/>
            <person name="Watson M."/>
            <person name="Adriaenssens E.M."/>
            <person name="Foster-Nyarko E."/>
            <person name="Jarju S."/>
            <person name="Secka A."/>
            <person name="Antonio M."/>
            <person name="Oren A."/>
            <person name="Chaudhuri R.R."/>
            <person name="La Ragione R."/>
            <person name="Hildebrand F."/>
            <person name="Pallen M.J."/>
        </authorList>
    </citation>
    <scope>NUCLEOTIDE SEQUENCE</scope>
    <source>
        <strain evidence="5">E3-2379</strain>
    </source>
</reference>
<dbReference type="GO" id="GO:0016887">
    <property type="term" value="F:ATP hydrolysis activity"/>
    <property type="evidence" value="ECO:0007669"/>
    <property type="project" value="InterPro"/>
</dbReference>
<gene>
    <name evidence="5" type="ORF">IAC13_02235</name>
</gene>
<dbReference type="PROSITE" id="PS00211">
    <property type="entry name" value="ABC_TRANSPORTER_1"/>
    <property type="match status" value="1"/>
</dbReference>
<dbReference type="InterPro" id="IPR003439">
    <property type="entry name" value="ABC_transporter-like_ATP-bd"/>
</dbReference>
<dbReference type="InterPro" id="IPR050093">
    <property type="entry name" value="ABC_SmlMolc_Importer"/>
</dbReference>
<comment type="caution">
    <text evidence="5">The sequence shown here is derived from an EMBL/GenBank/DDBJ whole genome shotgun (WGS) entry which is preliminary data.</text>
</comment>
<evidence type="ECO:0000256" key="2">
    <source>
        <dbReference type="ARBA" id="ARBA00022741"/>
    </source>
</evidence>
<dbReference type="InterPro" id="IPR017871">
    <property type="entry name" value="ABC_transporter-like_CS"/>
</dbReference>
<dbReference type="PROSITE" id="PS50893">
    <property type="entry name" value="ABC_TRANSPORTER_2"/>
    <property type="match status" value="1"/>
</dbReference>
<proteinExistence type="predicted"/>
<keyword evidence="1" id="KW-0813">Transport</keyword>
<keyword evidence="3 5" id="KW-0067">ATP-binding</keyword>
<evidence type="ECO:0000256" key="3">
    <source>
        <dbReference type="ARBA" id="ARBA00022840"/>
    </source>
</evidence>
<dbReference type="AlphaFoldDB" id="A0A9D9HZE4"/>
<keyword evidence="2" id="KW-0547">Nucleotide-binding</keyword>
<feature type="domain" description="ABC transporter" evidence="4">
    <location>
        <begin position="1"/>
        <end position="232"/>
    </location>
</feature>
<evidence type="ECO:0000313" key="5">
    <source>
        <dbReference type="EMBL" id="MBO8462732.1"/>
    </source>
</evidence>
<dbReference type="InterPro" id="IPR027417">
    <property type="entry name" value="P-loop_NTPase"/>
</dbReference>
<dbReference type="GO" id="GO:0005524">
    <property type="term" value="F:ATP binding"/>
    <property type="evidence" value="ECO:0007669"/>
    <property type="project" value="UniProtKB-KW"/>
</dbReference>
<accession>A0A9D9HZE4</accession>
<feature type="non-terminal residue" evidence="5">
    <location>
        <position position="269"/>
    </location>
</feature>
<organism evidence="5 6">
    <name type="scientific">Candidatus Scybalomonas excrementavium</name>
    <dbReference type="NCBI Taxonomy" id="2840943"/>
    <lineage>
        <taxon>Bacteria</taxon>
        <taxon>Bacillati</taxon>
        <taxon>Bacillota</taxon>
        <taxon>Clostridia</taxon>
        <taxon>Lachnospirales</taxon>
        <taxon>Lachnospiraceae</taxon>
        <taxon>Lachnospiraceae incertae sedis</taxon>
        <taxon>Candidatus Scybalomonas</taxon>
    </lineage>
</organism>
<dbReference type="SMART" id="SM00382">
    <property type="entry name" value="AAA"/>
    <property type="match status" value="1"/>
</dbReference>